<reference evidence="1 2" key="1">
    <citation type="journal article" date="2010" name="Science">
        <title>Genomic comparison of the ants Camponotus floridanus and Harpegnathos saltator.</title>
        <authorList>
            <person name="Bonasio R."/>
            <person name="Zhang G."/>
            <person name="Ye C."/>
            <person name="Mutti N.S."/>
            <person name="Fang X."/>
            <person name="Qin N."/>
            <person name="Donahue G."/>
            <person name="Yang P."/>
            <person name="Li Q."/>
            <person name="Li C."/>
            <person name="Zhang P."/>
            <person name="Huang Z."/>
            <person name="Berger S.L."/>
            <person name="Reinberg D."/>
            <person name="Wang J."/>
            <person name="Liebig J."/>
        </authorList>
    </citation>
    <scope>NUCLEOTIDE SEQUENCE [LARGE SCALE GENOMIC DNA]</scope>
    <source>
        <strain evidence="2">C129</strain>
    </source>
</reference>
<protein>
    <submittedName>
        <fullName evidence="1">Uncharacterized protein</fullName>
    </submittedName>
</protein>
<evidence type="ECO:0000313" key="1">
    <source>
        <dbReference type="EMBL" id="EFN64223.1"/>
    </source>
</evidence>
<dbReference type="EMBL" id="GL441810">
    <property type="protein sequence ID" value="EFN64223.1"/>
    <property type="molecule type" value="Genomic_DNA"/>
</dbReference>
<gene>
    <name evidence="1" type="ORF">EAG_04530</name>
</gene>
<organism evidence="2">
    <name type="scientific">Camponotus floridanus</name>
    <name type="common">Florida carpenter ant</name>
    <dbReference type="NCBI Taxonomy" id="104421"/>
    <lineage>
        <taxon>Eukaryota</taxon>
        <taxon>Metazoa</taxon>
        <taxon>Ecdysozoa</taxon>
        <taxon>Arthropoda</taxon>
        <taxon>Hexapoda</taxon>
        <taxon>Insecta</taxon>
        <taxon>Pterygota</taxon>
        <taxon>Neoptera</taxon>
        <taxon>Endopterygota</taxon>
        <taxon>Hymenoptera</taxon>
        <taxon>Apocrita</taxon>
        <taxon>Aculeata</taxon>
        <taxon>Formicoidea</taxon>
        <taxon>Formicidae</taxon>
        <taxon>Formicinae</taxon>
        <taxon>Camponotus</taxon>
    </lineage>
</organism>
<dbReference type="InParanoid" id="E2AQR5"/>
<dbReference type="Proteomes" id="UP000000311">
    <property type="component" value="Unassembled WGS sequence"/>
</dbReference>
<sequence>MSLILTLTGRSSVLAVSYFSAIDLIDADYELELTDFETYHTIPNMNRDVENDYDEEYQIALRANHSTLKSEIKCAYRINFTKPDNVGSLLGFSSNRILQPRKWCFCESPGKIGVRVLRGNINGIPGVEEKFLGSVVPTRNTRPRQLFSLPQDIMHNARRSDAGPFYRNLSAEPECARVRFAVGKSGLMDCRIIIESSR</sequence>
<keyword evidence="2" id="KW-1185">Reference proteome</keyword>
<evidence type="ECO:0000313" key="2">
    <source>
        <dbReference type="Proteomes" id="UP000000311"/>
    </source>
</evidence>
<name>E2AQR5_CAMFO</name>
<proteinExistence type="predicted"/>
<dbReference type="AlphaFoldDB" id="E2AQR5"/>
<accession>E2AQR5</accession>